<keyword evidence="10" id="KW-0472">Membrane</keyword>
<protein>
    <recommendedName>
        <fullName evidence="2">histidine kinase</fullName>
        <ecNumber evidence="2">2.7.13.3</ecNumber>
    </recommendedName>
</protein>
<dbReference type="InterPro" id="IPR011712">
    <property type="entry name" value="Sig_transdc_His_kin_sub3_dim/P"/>
</dbReference>
<dbReference type="CDD" id="cd16917">
    <property type="entry name" value="HATPase_UhpB-NarQ-NarX-like"/>
    <property type="match status" value="1"/>
</dbReference>
<feature type="transmembrane region" description="Helical" evidence="10">
    <location>
        <begin position="34"/>
        <end position="51"/>
    </location>
</feature>
<feature type="transmembrane region" description="Helical" evidence="10">
    <location>
        <begin position="58"/>
        <end position="81"/>
    </location>
</feature>
<evidence type="ECO:0000313" key="12">
    <source>
        <dbReference type="EMBL" id="MEV0972250.1"/>
    </source>
</evidence>
<dbReference type="PANTHER" id="PTHR24421:SF10">
    <property type="entry name" value="NITRATE_NITRITE SENSOR PROTEIN NARQ"/>
    <property type="match status" value="1"/>
</dbReference>
<feature type="transmembrane region" description="Helical" evidence="10">
    <location>
        <begin position="101"/>
        <end position="121"/>
    </location>
</feature>
<feature type="domain" description="Signal transduction histidine kinase subgroup 3 dimerisation and phosphoacceptor" evidence="11">
    <location>
        <begin position="180"/>
        <end position="245"/>
    </location>
</feature>
<dbReference type="EMBL" id="JBFALK010000015">
    <property type="protein sequence ID" value="MEV0972250.1"/>
    <property type="molecule type" value="Genomic_DNA"/>
</dbReference>
<gene>
    <name evidence="12" type="ORF">AB0I59_26930</name>
</gene>
<dbReference type="Gene3D" id="3.30.565.10">
    <property type="entry name" value="Histidine kinase-like ATPase, C-terminal domain"/>
    <property type="match status" value="1"/>
</dbReference>
<feature type="transmembrane region" description="Helical" evidence="10">
    <location>
        <begin position="9"/>
        <end position="28"/>
    </location>
</feature>
<name>A0ABV3GKT3_MICGL</name>
<evidence type="ECO:0000256" key="9">
    <source>
        <dbReference type="SAM" id="MobiDB-lite"/>
    </source>
</evidence>
<feature type="transmembrane region" description="Helical" evidence="10">
    <location>
        <begin position="128"/>
        <end position="148"/>
    </location>
</feature>
<evidence type="ECO:0000256" key="3">
    <source>
        <dbReference type="ARBA" id="ARBA00022553"/>
    </source>
</evidence>
<keyword evidence="8" id="KW-0902">Two-component regulatory system</keyword>
<evidence type="ECO:0000256" key="8">
    <source>
        <dbReference type="ARBA" id="ARBA00023012"/>
    </source>
</evidence>
<evidence type="ECO:0000313" key="13">
    <source>
        <dbReference type="Proteomes" id="UP001551675"/>
    </source>
</evidence>
<keyword evidence="6 12" id="KW-0418">Kinase</keyword>
<keyword evidence="10" id="KW-1133">Transmembrane helix</keyword>
<organism evidence="12 13">
    <name type="scientific">Microtetraspora glauca</name>
    <dbReference type="NCBI Taxonomy" id="1996"/>
    <lineage>
        <taxon>Bacteria</taxon>
        <taxon>Bacillati</taxon>
        <taxon>Actinomycetota</taxon>
        <taxon>Actinomycetes</taxon>
        <taxon>Streptosporangiales</taxon>
        <taxon>Streptosporangiaceae</taxon>
        <taxon>Microtetraspora</taxon>
    </lineage>
</organism>
<keyword evidence="3" id="KW-0597">Phosphoprotein</keyword>
<reference evidence="12 13" key="1">
    <citation type="submission" date="2024-06" db="EMBL/GenBank/DDBJ databases">
        <title>The Natural Products Discovery Center: Release of the First 8490 Sequenced Strains for Exploring Actinobacteria Biosynthetic Diversity.</title>
        <authorList>
            <person name="Kalkreuter E."/>
            <person name="Kautsar S.A."/>
            <person name="Yang D."/>
            <person name="Bader C.D."/>
            <person name="Teijaro C.N."/>
            <person name="Fluegel L."/>
            <person name="Davis C.M."/>
            <person name="Simpson J.R."/>
            <person name="Lauterbach L."/>
            <person name="Steele A.D."/>
            <person name="Gui C."/>
            <person name="Meng S."/>
            <person name="Li G."/>
            <person name="Viehrig K."/>
            <person name="Ye F."/>
            <person name="Su P."/>
            <person name="Kiefer A.F."/>
            <person name="Nichols A."/>
            <person name="Cepeda A.J."/>
            <person name="Yan W."/>
            <person name="Fan B."/>
            <person name="Jiang Y."/>
            <person name="Adhikari A."/>
            <person name="Zheng C.-J."/>
            <person name="Schuster L."/>
            <person name="Cowan T.M."/>
            <person name="Smanski M.J."/>
            <person name="Chevrette M.G."/>
            <person name="De Carvalho L.P.S."/>
            <person name="Shen B."/>
        </authorList>
    </citation>
    <scope>NUCLEOTIDE SEQUENCE [LARGE SCALE GENOMIC DNA]</scope>
    <source>
        <strain evidence="12 13">NPDC050100</strain>
    </source>
</reference>
<evidence type="ECO:0000259" key="11">
    <source>
        <dbReference type="Pfam" id="PF07730"/>
    </source>
</evidence>
<evidence type="ECO:0000256" key="6">
    <source>
        <dbReference type="ARBA" id="ARBA00022777"/>
    </source>
</evidence>
<comment type="caution">
    <text evidence="12">The sequence shown here is derived from an EMBL/GenBank/DDBJ whole genome shotgun (WGS) entry which is preliminary data.</text>
</comment>
<evidence type="ECO:0000256" key="10">
    <source>
        <dbReference type="SAM" id="Phobius"/>
    </source>
</evidence>
<comment type="catalytic activity">
    <reaction evidence="1">
        <text>ATP + protein L-histidine = ADP + protein N-phospho-L-histidine.</text>
        <dbReference type="EC" id="2.7.13.3"/>
    </reaction>
</comment>
<dbReference type="InterPro" id="IPR050482">
    <property type="entry name" value="Sensor_HK_TwoCompSys"/>
</dbReference>
<keyword evidence="4" id="KW-0808">Transferase</keyword>
<dbReference type="RefSeq" id="WP_063818702.1">
    <property type="nucleotide sequence ID" value="NZ_JBFALK010000015.1"/>
</dbReference>
<evidence type="ECO:0000256" key="2">
    <source>
        <dbReference type="ARBA" id="ARBA00012438"/>
    </source>
</evidence>
<sequence>MTTPSRQEVAAAVAAFAAGLLLLGGGAYVHRGAAVGLFVLPLVVTCCGVALRKRAPVVALVLGAVALVGDVLLGPSLGTVLIVTDNIYAGVLYGPRPLGRIMLWITSIGAIGVGALLGLMVGDWRVPAAMAVQAALVGVVPVTTAIAVRQHRDQAVAERARAEQVARLAELDRRAAVSAERTRMARELHDMVANHFSAIAIQSSAMLARADLDPAATRKIVESIRENSVQGMAEMRTMIGFLREDGEEIEARRHRLSDVETLIARTGFPVELSVGGTSRDLPAAVDLAGYRILQESFTNVLKHGTDRGARVQVRYRPDMVELTVLNDVGARPSGLPGAGAGLVGMRERATLLGGSFEAGPYGSGWRVRVELPTGAAAPAGLFWPARRRAAEPREEVPGEPGGVAPGTARVEREKELS</sequence>
<accession>A0ABV3GKT3</accession>
<evidence type="ECO:0000256" key="5">
    <source>
        <dbReference type="ARBA" id="ARBA00022741"/>
    </source>
</evidence>
<proteinExistence type="predicted"/>
<keyword evidence="5" id="KW-0547">Nucleotide-binding</keyword>
<evidence type="ECO:0000256" key="4">
    <source>
        <dbReference type="ARBA" id="ARBA00022679"/>
    </source>
</evidence>
<dbReference type="GO" id="GO:0016301">
    <property type="term" value="F:kinase activity"/>
    <property type="evidence" value="ECO:0007669"/>
    <property type="project" value="UniProtKB-KW"/>
</dbReference>
<evidence type="ECO:0000256" key="1">
    <source>
        <dbReference type="ARBA" id="ARBA00000085"/>
    </source>
</evidence>
<feature type="region of interest" description="Disordered" evidence="9">
    <location>
        <begin position="388"/>
        <end position="417"/>
    </location>
</feature>
<dbReference type="Pfam" id="PF07730">
    <property type="entry name" value="HisKA_3"/>
    <property type="match status" value="1"/>
</dbReference>
<dbReference type="Gene3D" id="1.20.5.1930">
    <property type="match status" value="1"/>
</dbReference>
<dbReference type="SUPFAM" id="SSF55874">
    <property type="entry name" value="ATPase domain of HSP90 chaperone/DNA topoisomerase II/histidine kinase"/>
    <property type="match status" value="1"/>
</dbReference>
<keyword evidence="13" id="KW-1185">Reference proteome</keyword>
<dbReference type="EC" id="2.7.13.3" evidence="2"/>
<dbReference type="Proteomes" id="UP001551675">
    <property type="component" value="Unassembled WGS sequence"/>
</dbReference>
<dbReference type="InterPro" id="IPR036890">
    <property type="entry name" value="HATPase_C_sf"/>
</dbReference>
<keyword evidence="10" id="KW-0812">Transmembrane</keyword>
<dbReference type="PANTHER" id="PTHR24421">
    <property type="entry name" value="NITRATE/NITRITE SENSOR PROTEIN NARX-RELATED"/>
    <property type="match status" value="1"/>
</dbReference>
<keyword evidence="7" id="KW-0067">ATP-binding</keyword>
<evidence type="ECO:0000256" key="7">
    <source>
        <dbReference type="ARBA" id="ARBA00022840"/>
    </source>
</evidence>